<keyword evidence="4" id="KW-0862">Zinc</keyword>
<evidence type="ECO:0000256" key="4">
    <source>
        <dbReference type="ARBA" id="ARBA00022833"/>
    </source>
</evidence>
<feature type="domain" description="JAB" evidence="6">
    <location>
        <begin position="46"/>
        <end position="133"/>
    </location>
</feature>
<dbReference type="GO" id="GO:0008237">
    <property type="term" value="F:metallopeptidase activity"/>
    <property type="evidence" value="ECO:0007669"/>
    <property type="project" value="UniProtKB-KW"/>
</dbReference>
<dbReference type="AlphaFoldDB" id="A0AB37QPF1"/>
<dbReference type="GO" id="GO:0046872">
    <property type="term" value="F:metal ion binding"/>
    <property type="evidence" value="ECO:0007669"/>
    <property type="project" value="UniProtKB-KW"/>
</dbReference>
<proteinExistence type="predicted"/>
<evidence type="ECO:0000313" key="7">
    <source>
        <dbReference type="EMBL" id="RMR98017.1"/>
    </source>
</evidence>
<accession>A0AB37QPF1</accession>
<keyword evidence="2" id="KW-0479">Metal-binding</keyword>
<keyword evidence="5" id="KW-0482">Metalloprotease</keyword>
<dbReference type="Pfam" id="PF14464">
    <property type="entry name" value="Prok-JAB"/>
    <property type="match status" value="1"/>
</dbReference>
<keyword evidence="1" id="KW-0645">Protease</keyword>
<evidence type="ECO:0000256" key="3">
    <source>
        <dbReference type="ARBA" id="ARBA00022801"/>
    </source>
</evidence>
<sequence length="161" mass="18114">MKHMFKIQGASWQLAIPDNIMEQLGSYAQKGWFSKESTGQLYSSDFSSDTITVDLVTKHKPRWALRAGVQLDLKSIDEERRKMFSRGLHCLGFWHTHPEPHPTPSPADLTMAAEQARAGRRDFNGLVFVIIGNAPCPQSVGVWVHDGSALWEARPHLPVHD</sequence>
<evidence type="ECO:0000256" key="5">
    <source>
        <dbReference type="ARBA" id="ARBA00023049"/>
    </source>
</evidence>
<evidence type="ECO:0000313" key="8">
    <source>
        <dbReference type="Proteomes" id="UP000272613"/>
    </source>
</evidence>
<dbReference type="InterPro" id="IPR028090">
    <property type="entry name" value="JAB_dom_prok"/>
</dbReference>
<dbReference type="RefSeq" id="WP_003347721.1">
    <property type="nucleotide sequence ID" value="NZ_RBSI01000095.1"/>
</dbReference>
<reference evidence="7 8" key="1">
    <citation type="submission" date="2018-08" db="EMBL/GenBank/DDBJ databases">
        <title>Recombination of ecologically and evolutionarily significant loci maintains genetic cohesion in the Pseudomonas syringae species complex.</title>
        <authorList>
            <person name="Dillon M."/>
            <person name="Thakur S."/>
            <person name="Almeida R.N.D."/>
            <person name="Weir B.S."/>
            <person name="Guttman D.S."/>
        </authorList>
    </citation>
    <scope>NUCLEOTIDE SEQUENCE [LARGE SCALE GENOMIC DNA]</scope>
    <source>
        <strain evidence="7 8">ICMP 5019</strain>
    </source>
</reference>
<protein>
    <recommendedName>
        <fullName evidence="6">JAB domain-containing protein</fullName>
    </recommendedName>
</protein>
<comment type="caution">
    <text evidence="7">The sequence shown here is derived from an EMBL/GenBank/DDBJ whole genome shotgun (WGS) entry which is preliminary data.</text>
</comment>
<dbReference type="Gene3D" id="3.40.140.10">
    <property type="entry name" value="Cytidine Deaminase, domain 2"/>
    <property type="match status" value="1"/>
</dbReference>
<dbReference type="GO" id="GO:0006508">
    <property type="term" value="P:proteolysis"/>
    <property type="evidence" value="ECO:0007669"/>
    <property type="project" value="UniProtKB-KW"/>
</dbReference>
<organism evidence="7 8">
    <name type="scientific">Pseudomonas coronafaciens pv. garcae</name>
    <dbReference type="NCBI Taxonomy" id="251653"/>
    <lineage>
        <taxon>Bacteria</taxon>
        <taxon>Pseudomonadati</taxon>
        <taxon>Pseudomonadota</taxon>
        <taxon>Gammaproteobacteria</taxon>
        <taxon>Pseudomonadales</taxon>
        <taxon>Pseudomonadaceae</taxon>
        <taxon>Pseudomonas</taxon>
        <taxon>Pseudomonas coronafaciens</taxon>
    </lineage>
</organism>
<name>A0AB37QPF1_9PSED</name>
<keyword evidence="3" id="KW-0378">Hydrolase</keyword>
<dbReference type="Proteomes" id="UP000272613">
    <property type="component" value="Unassembled WGS sequence"/>
</dbReference>
<gene>
    <name evidence="7" type="ORF">ALP74_102019</name>
</gene>
<dbReference type="SUPFAM" id="SSF102712">
    <property type="entry name" value="JAB1/MPN domain"/>
    <property type="match status" value="1"/>
</dbReference>
<evidence type="ECO:0000256" key="2">
    <source>
        <dbReference type="ARBA" id="ARBA00022723"/>
    </source>
</evidence>
<evidence type="ECO:0000256" key="1">
    <source>
        <dbReference type="ARBA" id="ARBA00022670"/>
    </source>
</evidence>
<evidence type="ECO:0000259" key="6">
    <source>
        <dbReference type="Pfam" id="PF14464"/>
    </source>
</evidence>
<dbReference type="EMBL" id="RBSH01000231">
    <property type="protein sequence ID" value="RMR98017.1"/>
    <property type="molecule type" value="Genomic_DNA"/>
</dbReference>